<gene>
    <name evidence="2" type="ORF">AS030_04350</name>
</gene>
<dbReference type="RefSeq" id="WP_061968808.1">
    <property type="nucleotide sequence ID" value="NZ_FMAV01000001.1"/>
</dbReference>
<protein>
    <submittedName>
        <fullName evidence="2">Uncharacterized protein</fullName>
    </submittedName>
</protein>
<keyword evidence="1" id="KW-0812">Transmembrane</keyword>
<sequence>MLKSWLFDLLALMAIICFLGFYFIPGASFGFYLISVVSGLLLMILCYNEVRKDSDEYAKFVKKEKGNGET</sequence>
<dbReference type="AlphaFoldDB" id="A0A0V8JC94"/>
<organism evidence="2 3">
    <name type="scientific">Fictibacillus enclensis</name>
    <dbReference type="NCBI Taxonomy" id="1017270"/>
    <lineage>
        <taxon>Bacteria</taxon>
        <taxon>Bacillati</taxon>
        <taxon>Bacillota</taxon>
        <taxon>Bacilli</taxon>
        <taxon>Bacillales</taxon>
        <taxon>Fictibacillaceae</taxon>
        <taxon>Fictibacillus</taxon>
    </lineage>
</organism>
<feature type="transmembrane region" description="Helical" evidence="1">
    <location>
        <begin position="5"/>
        <end position="24"/>
    </location>
</feature>
<proteinExistence type="predicted"/>
<comment type="caution">
    <text evidence="2">The sequence shown here is derived from an EMBL/GenBank/DDBJ whole genome shotgun (WGS) entry which is preliminary data.</text>
</comment>
<dbReference type="OrthoDB" id="9887433at2"/>
<keyword evidence="1" id="KW-0472">Membrane</keyword>
<evidence type="ECO:0000256" key="1">
    <source>
        <dbReference type="SAM" id="Phobius"/>
    </source>
</evidence>
<dbReference type="Proteomes" id="UP000054099">
    <property type="component" value="Unassembled WGS sequence"/>
</dbReference>
<dbReference type="EMBL" id="LNQN01000001">
    <property type="protein sequence ID" value="KSU84767.1"/>
    <property type="molecule type" value="Genomic_DNA"/>
</dbReference>
<feature type="transmembrane region" description="Helical" evidence="1">
    <location>
        <begin position="30"/>
        <end position="50"/>
    </location>
</feature>
<accession>A0A0V8JC94</accession>
<reference evidence="2 3" key="1">
    <citation type="journal article" date="2014" name="Antonie Van Leeuwenhoek">
        <title>Fictibacillus enclensis sp. nov., isolated from marine sediment.</title>
        <authorList>
            <person name="Dastager S.G."/>
            <person name="Mawlankar R."/>
            <person name="Srinivasan K."/>
            <person name="Tang S.K."/>
            <person name="Lee J.C."/>
            <person name="Ramana V.V."/>
            <person name="Shouche Y.S."/>
        </authorList>
    </citation>
    <scope>NUCLEOTIDE SEQUENCE [LARGE SCALE GENOMIC DNA]</scope>
    <source>
        <strain evidence="2 3">NIO-1003</strain>
    </source>
</reference>
<evidence type="ECO:0000313" key="3">
    <source>
        <dbReference type="Proteomes" id="UP000054099"/>
    </source>
</evidence>
<keyword evidence="1" id="KW-1133">Transmembrane helix</keyword>
<evidence type="ECO:0000313" key="2">
    <source>
        <dbReference type="EMBL" id="KSU84767.1"/>
    </source>
</evidence>
<keyword evidence="3" id="KW-1185">Reference proteome</keyword>
<name>A0A0V8JC94_9BACL</name>